<evidence type="ECO:0000256" key="5">
    <source>
        <dbReference type="ARBA" id="ARBA00022989"/>
    </source>
</evidence>
<protein>
    <submittedName>
        <fullName evidence="8">Unannotated protein</fullName>
    </submittedName>
</protein>
<reference evidence="8" key="1">
    <citation type="submission" date="2020-05" db="EMBL/GenBank/DDBJ databases">
        <authorList>
            <person name="Chiriac C."/>
            <person name="Salcher M."/>
            <person name="Ghai R."/>
            <person name="Kavagutti S V."/>
        </authorList>
    </citation>
    <scope>NUCLEOTIDE SEQUENCE</scope>
</reference>
<keyword evidence="2" id="KW-0813">Transport</keyword>
<evidence type="ECO:0000256" key="6">
    <source>
        <dbReference type="ARBA" id="ARBA00023136"/>
    </source>
</evidence>
<evidence type="ECO:0000256" key="3">
    <source>
        <dbReference type="ARBA" id="ARBA00022475"/>
    </source>
</evidence>
<keyword evidence="5 7" id="KW-1133">Transmembrane helix</keyword>
<sequence>MTVVLWVAATMLAVAALLALIRVVRGPSALDRVVAMDVLLSCLIGAIGIEAAYGRHGTTLPVLAVLALLGFVGSVAIARFGADVGDDDPDRREEARVEARLDAIRDREDPA</sequence>
<keyword evidence="6 7" id="KW-0472">Membrane</keyword>
<dbReference type="Pfam" id="PF04066">
    <property type="entry name" value="MrpF_PhaF"/>
    <property type="match status" value="1"/>
</dbReference>
<evidence type="ECO:0000256" key="2">
    <source>
        <dbReference type="ARBA" id="ARBA00022448"/>
    </source>
</evidence>
<accession>A0A6J7JDG4</accession>
<dbReference type="GO" id="GO:0005886">
    <property type="term" value="C:plasma membrane"/>
    <property type="evidence" value="ECO:0007669"/>
    <property type="project" value="UniProtKB-SubCell"/>
</dbReference>
<gene>
    <name evidence="8" type="ORF">UFOPK3564_02980</name>
</gene>
<proteinExistence type="predicted"/>
<dbReference type="PANTHER" id="PTHR34702:SF1">
    <property type="entry name" value="NA(+)_H(+) ANTIPORTER SUBUNIT F"/>
    <property type="match status" value="1"/>
</dbReference>
<comment type="subcellular location">
    <subcellularLocation>
        <location evidence="1">Cell membrane</location>
        <topology evidence="1">Multi-pass membrane protein</topology>
    </subcellularLocation>
</comment>
<name>A0A6J7JDG4_9ZZZZ</name>
<dbReference type="InterPro" id="IPR007208">
    <property type="entry name" value="MrpF/PhaF-like"/>
</dbReference>
<evidence type="ECO:0000256" key="1">
    <source>
        <dbReference type="ARBA" id="ARBA00004651"/>
    </source>
</evidence>
<keyword evidence="3" id="KW-1003">Cell membrane</keyword>
<dbReference type="GO" id="GO:0015385">
    <property type="term" value="F:sodium:proton antiporter activity"/>
    <property type="evidence" value="ECO:0007669"/>
    <property type="project" value="TreeGrafter"/>
</dbReference>
<evidence type="ECO:0000313" key="8">
    <source>
        <dbReference type="EMBL" id="CAB4941458.1"/>
    </source>
</evidence>
<evidence type="ECO:0000256" key="7">
    <source>
        <dbReference type="SAM" id="Phobius"/>
    </source>
</evidence>
<dbReference type="AlphaFoldDB" id="A0A6J7JDG4"/>
<evidence type="ECO:0000256" key="4">
    <source>
        <dbReference type="ARBA" id="ARBA00022692"/>
    </source>
</evidence>
<keyword evidence="4 7" id="KW-0812">Transmembrane</keyword>
<feature type="transmembrane region" description="Helical" evidence="7">
    <location>
        <begin position="35"/>
        <end position="53"/>
    </location>
</feature>
<feature type="transmembrane region" description="Helical" evidence="7">
    <location>
        <begin position="60"/>
        <end position="82"/>
    </location>
</feature>
<dbReference type="PANTHER" id="PTHR34702">
    <property type="entry name" value="NA(+)/H(+) ANTIPORTER SUBUNIT F1"/>
    <property type="match status" value="1"/>
</dbReference>
<dbReference type="EMBL" id="CAFBMK010000249">
    <property type="protein sequence ID" value="CAB4941458.1"/>
    <property type="molecule type" value="Genomic_DNA"/>
</dbReference>
<organism evidence="8">
    <name type="scientific">freshwater metagenome</name>
    <dbReference type="NCBI Taxonomy" id="449393"/>
    <lineage>
        <taxon>unclassified sequences</taxon>
        <taxon>metagenomes</taxon>
        <taxon>ecological metagenomes</taxon>
    </lineage>
</organism>